<evidence type="ECO:0000259" key="1">
    <source>
        <dbReference type="SMART" id="SM00507"/>
    </source>
</evidence>
<dbReference type="InterPro" id="IPR003615">
    <property type="entry name" value="HNH_nuc"/>
</dbReference>
<proteinExistence type="predicted"/>
<sequence>MIFRSSDKMSVTEQGISVDDLNLMGTTRRIKDPKTIQAMKKPYCELCGQKAYGEPHHIKTRGSGGSDIPENLIQLCWEHHVAAHSGRLSREELVGIVAAREGKTPEEICRIIGLNLRVDQIIVKRLPPAEAGLEELFQALVDLEEVDDDSRFLKGEIMAELARREIKVGEIATYARCSAALVREYIKTYEAFPDESTRVPELSHYHHRLAANTPDPQYWIQEAAKHQWSTRQMREAIKAAMGELMTEEEKMFVKAEEALKLAVKVRNYGGEPWEWLSARLEELLAGIVLPVKEGNAPEAA</sequence>
<dbReference type="InterPro" id="IPR002711">
    <property type="entry name" value="HNH"/>
</dbReference>
<evidence type="ECO:0000313" key="3">
    <source>
        <dbReference type="Proteomes" id="UP000192569"/>
    </source>
</evidence>
<name>A0A1W1VTB0_9FIRM</name>
<dbReference type="Proteomes" id="UP000192569">
    <property type="component" value="Chromosome I"/>
</dbReference>
<dbReference type="STRING" id="698762.SAMN00808754_1458"/>
<protein>
    <submittedName>
        <fullName evidence="2">HNH endonuclease</fullName>
    </submittedName>
</protein>
<dbReference type="Pfam" id="PF01844">
    <property type="entry name" value="HNH"/>
    <property type="match status" value="1"/>
</dbReference>
<feature type="domain" description="HNH nuclease" evidence="1">
    <location>
        <begin position="33"/>
        <end position="81"/>
    </location>
</feature>
<reference evidence="2 3" key="1">
    <citation type="submission" date="2017-04" db="EMBL/GenBank/DDBJ databases">
        <authorList>
            <person name="Afonso C.L."/>
            <person name="Miller P.J."/>
            <person name="Scott M.A."/>
            <person name="Spackman E."/>
            <person name="Goraichik I."/>
            <person name="Dimitrov K.M."/>
            <person name="Suarez D.L."/>
            <person name="Swayne D.E."/>
        </authorList>
    </citation>
    <scope>NUCLEOTIDE SEQUENCE [LARGE SCALE GENOMIC DNA]</scope>
    <source>
        <strain evidence="2 3">ToBE</strain>
    </source>
</reference>
<dbReference type="AlphaFoldDB" id="A0A1W1VTB0"/>
<dbReference type="EMBL" id="LT838272">
    <property type="protein sequence ID" value="SMB96341.1"/>
    <property type="molecule type" value="Genomic_DNA"/>
</dbReference>
<dbReference type="Gene3D" id="1.10.30.50">
    <property type="match status" value="1"/>
</dbReference>
<keyword evidence="2" id="KW-0540">Nuclease</keyword>
<keyword evidence="2" id="KW-0255">Endonuclease</keyword>
<dbReference type="GO" id="GO:0004519">
    <property type="term" value="F:endonuclease activity"/>
    <property type="evidence" value="ECO:0007669"/>
    <property type="project" value="UniProtKB-KW"/>
</dbReference>
<keyword evidence="3" id="KW-1185">Reference proteome</keyword>
<gene>
    <name evidence="2" type="ORF">SAMN00808754_1458</name>
</gene>
<organism evidence="2 3">
    <name type="scientific">Thermanaeromonas toyohensis ToBE</name>
    <dbReference type="NCBI Taxonomy" id="698762"/>
    <lineage>
        <taxon>Bacteria</taxon>
        <taxon>Bacillati</taxon>
        <taxon>Bacillota</taxon>
        <taxon>Clostridia</taxon>
        <taxon>Neomoorellales</taxon>
        <taxon>Neomoorellaceae</taxon>
        <taxon>Thermanaeromonas</taxon>
    </lineage>
</organism>
<keyword evidence="2" id="KW-0378">Hydrolase</keyword>
<dbReference type="SMART" id="SM00507">
    <property type="entry name" value="HNHc"/>
    <property type="match status" value="1"/>
</dbReference>
<accession>A0A1W1VTB0</accession>
<dbReference type="GO" id="GO:0008270">
    <property type="term" value="F:zinc ion binding"/>
    <property type="evidence" value="ECO:0007669"/>
    <property type="project" value="InterPro"/>
</dbReference>
<dbReference type="GO" id="GO:0003676">
    <property type="term" value="F:nucleic acid binding"/>
    <property type="evidence" value="ECO:0007669"/>
    <property type="project" value="InterPro"/>
</dbReference>
<dbReference type="CDD" id="cd00085">
    <property type="entry name" value="HNHc"/>
    <property type="match status" value="1"/>
</dbReference>
<evidence type="ECO:0000313" key="2">
    <source>
        <dbReference type="EMBL" id="SMB96341.1"/>
    </source>
</evidence>